<keyword evidence="2" id="KW-1185">Reference proteome</keyword>
<accession>A0ABP0ZUA8</accession>
<dbReference type="SUPFAM" id="SSF81383">
    <property type="entry name" value="F-box domain"/>
    <property type="match status" value="1"/>
</dbReference>
<sequence>MSILPLDLVLHIVDVGGLDLKDCFALYQTNQLFRQNLSHPYFWHVIYQKQIAPIFDELEIPRPVTNYFEECHLHYKRKLELDQHMQSSRKIDTSKLEDEVRKTDLQLLAMEFAWDRDTSLCYMSDPTYILALLQKHQAEEQKLWHFLENGRESSYDITKVSLLEYLVMNQFYAVGLRHMKNLNNDTSHESILFYFSLLERSNFRLLRYRLKYLTKLKKIIRNRVLPKIAHQAGSVSNVELRRKYLHASILELMKSLSGEICRGQGSTPIDAYDVLKLYCGMGGSEPVILAVIAKVVEEEWHFLCQSLHLCQNQHPQYKFSVRIVSNLAMIDDFIMLFGPDEPLVIEHHNNPTLMGAFLNYRKTVHSWFMPENAPSRFAQLFSQSRQLPDWSTTKQGFTSYEFSRRVKLFPDDPNAVAANFIPTLLSVRNNESLTHKIVLNTFASQEDTPINTRGERGYSCGVIVNTRMYPGVIYGEENDGTYFFLLCVDGGDLLWKTSSMSPWRAKDKDEIGSMIRLLGLDGLFMNGFRTILFDRSHLAIKFEL</sequence>
<dbReference type="EMBL" id="OZ022412">
    <property type="protein sequence ID" value="CAK9442209.1"/>
    <property type="molecule type" value="Genomic_DNA"/>
</dbReference>
<name>A0ABP0ZUA8_9ASCO</name>
<dbReference type="InterPro" id="IPR036047">
    <property type="entry name" value="F-box-like_dom_sf"/>
</dbReference>
<evidence type="ECO:0000313" key="2">
    <source>
        <dbReference type="Proteomes" id="UP001497383"/>
    </source>
</evidence>
<evidence type="ECO:0008006" key="3">
    <source>
        <dbReference type="Google" id="ProtNLM"/>
    </source>
</evidence>
<protein>
    <recommendedName>
        <fullName evidence="3">F-box domain-containing protein</fullName>
    </recommendedName>
</protein>
<reference evidence="1 2" key="1">
    <citation type="submission" date="2024-03" db="EMBL/GenBank/DDBJ databases">
        <authorList>
            <person name="Brejova B."/>
        </authorList>
    </citation>
    <scope>NUCLEOTIDE SEQUENCE [LARGE SCALE GENOMIC DNA]</scope>
    <source>
        <strain evidence="1 2">CBS 14171</strain>
    </source>
</reference>
<gene>
    <name evidence="1" type="ORF">LODBEIA_P59520</name>
</gene>
<evidence type="ECO:0000313" key="1">
    <source>
        <dbReference type="EMBL" id="CAK9442209.1"/>
    </source>
</evidence>
<dbReference type="Proteomes" id="UP001497383">
    <property type="component" value="Chromosome 8"/>
</dbReference>
<dbReference type="RefSeq" id="XP_066832890.1">
    <property type="nucleotide sequence ID" value="XM_066976341.1"/>
</dbReference>
<proteinExistence type="predicted"/>
<organism evidence="1 2">
    <name type="scientific">Lodderomyces beijingensis</name>
    <dbReference type="NCBI Taxonomy" id="1775926"/>
    <lineage>
        <taxon>Eukaryota</taxon>
        <taxon>Fungi</taxon>
        <taxon>Dikarya</taxon>
        <taxon>Ascomycota</taxon>
        <taxon>Saccharomycotina</taxon>
        <taxon>Pichiomycetes</taxon>
        <taxon>Debaryomycetaceae</taxon>
        <taxon>Candida/Lodderomyces clade</taxon>
        <taxon>Lodderomyces</taxon>
    </lineage>
</organism>
<dbReference type="GeneID" id="92211148"/>